<feature type="compositionally biased region" description="Basic and acidic residues" evidence="1">
    <location>
        <begin position="1"/>
        <end position="12"/>
    </location>
</feature>
<dbReference type="Proteomes" id="UP000243498">
    <property type="component" value="Unassembled WGS sequence"/>
</dbReference>
<proteinExistence type="predicted"/>
<comment type="caution">
    <text evidence="2">The sequence shown here is derived from an EMBL/GenBank/DDBJ whole genome shotgun (WGS) entry which is preliminary data.</text>
</comment>
<reference evidence="2 3" key="1">
    <citation type="journal article" date="2016" name="Genome Biol. Evol.">
        <title>Divergent and convergent evolution of fungal pathogenicity.</title>
        <authorList>
            <person name="Shang Y."/>
            <person name="Xiao G."/>
            <person name="Zheng P."/>
            <person name="Cen K."/>
            <person name="Zhan S."/>
            <person name="Wang C."/>
        </authorList>
    </citation>
    <scope>NUCLEOTIDE SEQUENCE [LARGE SCALE GENOMIC DNA]</scope>
    <source>
        <strain evidence="2 3">RCEF 4871</strain>
    </source>
</reference>
<protein>
    <submittedName>
        <fullName evidence="2">Uncharacterized protein</fullName>
    </submittedName>
</protein>
<dbReference type="AlphaFoldDB" id="A0A167KQX6"/>
<evidence type="ECO:0000313" key="3">
    <source>
        <dbReference type="Proteomes" id="UP000243498"/>
    </source>
</evidence>
<feature type="region of interest" description="Disordered" evidence="1">
    <location>
        <begin position="251"/>
        <end position="312"/>
    </location>
</feature>
<name>A0A167KQX6_METRR</name>
<dbReference type="OMA" id="EMWSRCK"/>
<feature type="region of interest" description="Disordered" evidence="1">
    <location>
        <begin position="1"/>
        <end position="44"/>
    </location>
</feature>
<keyword evidence="3" id="KW-1185">Reference proteome</keyword>
<feature type="compositionally biased region" description="Low complexity" evidence="1">
    <location>
        <begin position="296"/>
        <end position="312"/>
    </location>
</feature>
<organism evidence="2 3">
    <name type="scientific">Metarhizium rileyi (strain RCEF 4871)</name>
    <name type="common">Nomuraea rileyi</name>
    <dbReference type="NCBI Taxonomy" id="1649241"/>
    <lineage>
        <taxon>Eukaryota</taxon>
        <taxon>Fungi</taxon>
        <taxon>Dikarya</taxon>
        <taxon>Ascomycota</taxon>
        <taxon>Pezizomycotina</taxon>
        <taxon>Sordariomycetes</taxon>
        <taxon>Hypocreomycetidae</taxon>
        <taxon>Hypocreales</taxon>
        <taxon>Clavicipitaceae</taxon>
        <taxon>Metarhizium</taxon>
    </lineage>
</organism>
<gene>
    <name evidence="2" type="ORF">NOR_00656</name>
</gene>
<accession>A0A167KQX6</accession>
<evidence type="ECO:0000313" key="2">
    <source>
        <dbReference type="EMBL" id="OAA52063.1"/>
    </source>
</evidence>
<dbReference type="OrthoDB" id="5327145at2759"/>
<sequence length="441" mass="48256">MLAPHRDQENLVHSHHHGPTKQQPKTPGVRYPKTPGNFGRGDENAPATLAAKSAFGGAAKLGGNDRLMTGKMTGQRQAMVTPIDNRARAPLGNKTTNARARTGQKAGVKDMIRDIEKTQTKLPVAQKSGSKSVDLQPTKLNIQHDDTVDDNAVPEPEYAPPRPIPLPYESDVLPPGGLTFNGLSKGNLLKGYYQHFHNPVDENGISRIEKQFNKEMETVLRKAEERNAQELDAISWSPEDVMNNQWPTAVANDSARSSAGSSLRKPRSIIAQKQPTTLSARRAASVLAVHSDRQNISVPRPASSSSTTRRPLSSIITATKPARPVITKPTSTGNSTGEAASRTTLGYNKGRSASSMVHSHGQSQSIRQRQQFKRTAPQELDSQLTLTPARIRQAALCNTESSRPHFMSIFDDGDEEDLPPLRKPFLPSDDEEDEFELKLTI</sequence>
<dbReference type="EMBL" id="AZHC01000001">
    <property type="protein sequence ID" value="OAA52063.1"/>
    <property type="molecule type" value="Genomic_DNA"/>
</dbReference>
<evidence type="ECO:0000256" key="1">
    <source>
        <dbReference type="SAM" id="MobiDB-lite"/>
    </source>
</evidence>
<feature type="region of interest" description="Disordered" evidence="1">
    <location>
        <begin position="406"/>
        <end position="441"/>
    </location>
</feature>